<reference evidence="2 3" key="1">
    <citation type="submission" date="2016-01" db="EMBL/GenBank/DDBJ databases">
        <authorList>
            <person name="McClelland M."/>
            <person name="Jain A."/>
            <person name="Saraogi P."/>
            <person name="Mendelson R."/>
            <person name="Westerman R."/>
            <person name="SanMiguel P."/>
            <person name="Csonka L."/>
        </authorList>
    </citation>
    <scope>NUCLEOTIDE SEQUENCE [LARGE SCALE GENOMIC DNA]</scope>
    <source>
        <strain evidence="2 3">R-53146</strain>
    </source>
</reference>
<proteinExistence type="predicted"/>
<keyword evidence="3" id="KW-1185">Reference proteome</keyword>
<sequence>MAKLLIKKIFFKSCKAILCAFCILFFILLSLIIIINLPSVQDKIAKQALSYLNKEFKTNISAQRIEVDYFGNLTLHEVIIKDHHQNDLLIVKELKGYLNTISLVENLLIKHVDDIKIDQLRLLNPIIKVITYKNEERDNFSIFIDNFNSDKPTQKKDFKLKGRVDIINGQFSIVNQNLPPEDQVWLDTSELNLKASKVDIFNSDVKVMVEQFNFKAKRNKENYIVHHFSSHIHYSETELSFKDLIFESDTSLLLGSLFFNYTKENGMSNFVDQVIWTMDVNKGSKVSGKDIRYFVKNWNTNSIFSISSKVNGTLNNLILTQPVLSVNGTFYSSPKLELKNLVTSDASRFFNVNAKEAHLQSSYASLQSWLPKFISTDIPEIVSEFGTLNYMGSFLIDKKNLILNGKMISSLGTVTADAQLNEYTSKKPKYKGTLETYHLNLASFIKSTTLGPITAKIQFDGSGFDLNHMDTKFDAKLNSLDINGKSINDISAIGNLRDKIFEGKIVSNDSYANFNFNGSIDFSQKNIKTSFDANIQSLNLGYFTSQVDKNKLFKGLVKADIQFNSIDDLIGEITINSISLEDNGKLTKYNDIQIKTNFEQGNRNLDIFSPNMITANIYGKYKLKDIPDMLQKGMGNLVSNFKTKKRFDNQEFSFILDLQKDLFDLLMMDVNLSPGTTITGRYIGNGNKLQAQMISEYIYYKNIKLTNPNIFLNTEDSLRQFIGSLSTLSIDNKVIDRINFSGFNRNDSLFASTNFYYGKYKDKQTNFDLNLYQTQKNNDLIIGFKPSHINLAQARWKLNPNFNSDEAIAKYNLLTNKLVLQKIELTSENSEILLSGEYTTKNEYTFDLNLKDVKLEKILPHSLLKDMSFEGIANGSAKVLKNSSELRPLIDLYIDQLKFNGQNLGNLAMRAIYDAKTNRYLLQSKLEDSGQDRFLADGYIVNKEGKSSQLNIDLIANQMNIAPIGTFLQSIFSNFRGTATGNVQITGDVNSPKYQGSLTMSKVGFKVNFLGVDYQLTKDQDLQISDGVFLFDNIELMDTQRKTKGVVFGPLMTKNFSEWGMNLDFTSDKLLVLNTTIKENDLFYGTIYASGNFSITGTTDKGIDISAKAMALDGSSLTINSSSTTNATDIQYIKFIPEQHKDEDESESKPPTGLSIRADISADNKSVVNLIISQETGDKIVVRGDTKHLKFDMSKAGVINMDGTYTITGDSKYYYNMFVNKDFTIIPGSTIRWENRGPTEADLNIRASYTRLVSNIGDYLGISTVPATNVTVSALLTGYLSKPSLTFDIQADASSSVRDQLNTKLNNNEGEKYNQVAGIVVFGSFLSDKMGGSSYASSAYDVVLKQLTSAINNISGVFSLDANFNAGSRVDETSDRISLDPTFKVNQRLSIVGSVNMPLEQKSAADVWTYGAKINYDISKNNDKSLIINGFSKPSTFGLETSVLSTTGANNQSYGGGIVYKRSFNKFSEFFGKRKKKINFKEKKDSINIKK</sequence>
<evidence type="ECO:0008006" key="4">
    <source>
        <dbReference type="Google" id="ProtNLM"/>
    </source>
</evidence>
<feature type="transmembrane region" description="Helical" evidence="1">
    <location>
        <begin position="16"/>
        <end position="37"/>
    </location>
</feature>
<keyword evidence="1" id="KW-1133">Transmembrane helix</keyword>
<evidence type="ECO:0000313" key="2">
    <source>
        <dbReference type="EMBL" id="CVK16829.1"/>
    </source>
</evidence>
<keyword evidence="1" id="KW-0472">Membrane</keyword>
<evidence type="ECO:0000256" key="1">
    <source>
        <dbReference type="SAM" id="Phobius"/>
    </source>
</evidence>
<keyword evidence="1" id="KW-0812">Transmembrane</keyword>
<dbReference type="Proteomes" id="UP000182761">
    <property type="component" value="Unassembled WGS sequence"/>
</dbReference>
<dbReference type="EMBL" id="FCOR01000011">
    <property type="protein sequence ID" value="CVK16829.1"/>
    <property type="molecule type" value="Genomic_DNA"/>
</dbReference>
<name>A0A0X3ANV9_9FLAO</name>
<evidence type="ECO:0000313" key="3">
    <source>
        <dbReference type="Proteomes" id="UP000182761"/>
    </source>
</evidence>
<dbReference type="OrthoDB" id="680700at2"/>
<protein>
    <recommendedName>
        <fullName evidence="4">Autotransporter translocation and assembly factor TamB</fullName>
    </recommendedName>
</protein>
<dbReference type="STRING" id="1586267.GCA_001418685_01694"/>
<accession>A0A0X3ANV9</accession>
<gene>
    <name evidence="2" type="ORF">Ga0061079_11121</name>
</gene>
<dbReference type="RefSeq" id="WP_055426015.1">
    <property type="nucleotide sequence ID" value="NZ_FCOR01000011.1"/>
</dbReference>
<organism evidence="2 3">
    <name type="scientific">Apibacter mensalis</name>
    <dbReference type="NCBI Taxonomy" id="1586267"/>
    <lineage>
        <taxon>Bacteria</taxon>
        <taxon>Pseudomonadati</taxon>
        <taxon>Bacteroidota</taxon>
        <taxon>Flavobacteriia</taxon>
        <taxon>Flavobacteriales</taxon>
        <taxon>Weeksellaceae</taxon>
        <taxon>Apibacter</taxon>
    </lineage>
</organism>